<feature type="domain" description="Carbohydrate kinase FGGY N-terminal" evidence="5">
    <location>
        <begin position="1"/>
        <end position="244"/>
    </location>
</feature>
<dbReference type="RefSeq" id="WP_060668081.1">
    <property type="nucleotide sequence ID" value="NZ_LGTK01000013.1"/>
</dbReference>
<dbReference type="SUPFAM" id="SSF53067">
    <property type="entry name" value="Actin-like ATPase domain"/>
    <property type="match status" value="2"/>
</dbReference>
<name>A0ABR5ML00_9BACI</name>
<dbReference type="InterPro" id="IPR018484">
    <property type="entry name" value="FGGY_N"/>
</dbReference>
<keyword evidence="3 4" id="KW-0418">Kinase</keyword>
<evidence type="ECO:0000256" key="1">
    <source>
        <dbReference type="ARBA" id="ARBA00009156"/>
    </source>
</evidence>
<keyword evidence="2 4" id="KW-0808">Transferase</keyword>
<dbReference type="InterPro" id="IPR050406">
    <property type="entry name" value="FGGY_Carb_Kinase"/>
</dbReference>
<evidence type="ECO:0000256" key="3">
    <source>
        <dbReference type="ARBA" id="ARBA00022777"/>
    </source>
</evidence>
<protein>
    <submittedName>
        <fullName evidence="7">Gluconokinase</fullName>
    </submittedName>
</protein>
<evidence type="ECO:0000259" key="5">
    <source>
        <dbReference type="Pfam" id="PF00370"/>
    </source>
</evidence>
<gene>
    <name evidence="7" type="ORF">AFL42_05600</name>
</gene>
<keyword evidence="8" id="KW-1185">Reference proteome</keyword>
<dbReference type="PROSITE" id="PS00445">
    <property type="entry name" value="FGGY_KINASES_2"/>
    <property type="match status" value="1"/>
</dbReference>
<dbReference type="PIRSF" id="PIRSF000538">
    <property type="entry name" value="GlpK"/>
    <property type="match status" value="1"/>
</dbReference>
<accession>A0ABR5ML00</accession>
<dbReference type="PANTHER" id="PTHR43095">
    <property type="entry name" value="SUGAR KINASE"/>
    <property type="match status" value="1"/>
</dbReference>
<dbReference type="InterPro" id="IPR018485">
    <property type="entry name" value="FGGY_C"/>
</dbReference>
<dbReference type="InterPro" id="IPR018483">
    <property type="entry name" value="Carb_kinase_FGGY_CS"/>
</dbReference>
<dbReference type="CDD" id="cd07770">
    <property type="entry name" value="ASKHA_NBD_FGGY_GntK"/>
    <property type="match status" value="1"/>
</dbReference>
<dbReference type="InterPro" id="IPR006002">
    <property type="entry name" value="Gluconate_kinase"/>
</dbReference>
<evidence type="ECO:0000313" key="8">
    <source>
        <dbReference type="Proteomes" id="UP000037854"/>
    </source>
</evidence>
<dbReference type="Pfam" id="PF00370">
    <property type="entry name" value="FGGY_N"/>
    <property type="match status" value="1"/>
</dbReference>
<organism evidence="7 8">
    <name type="scientific">Oceanobacillus caeni</name>
    <dbReference type="NCBI Taxonomy" id="405946"/>
    <lineage>
        <taxon>Bacteria</taxon>
        <taxon>Bacillati</taxon>
        <taxon>Bacillota</taxon>
        <taxon>Bacilli</taxon>
        <taxon>Bacillales</taxon>
        <taxon>Bacillaceae</taxon>
        <taxon>Oceanobacillus</taxon>
    </lineage>
</organism>
<comment type="caution">
    <text evidence="7">The sequence shown here is derived from an EMBL/GenBank/DDBJ whole genome shotgun (WGS) entry which is preliminary data.</text>
</comment>
<dbReference type="PANTHER" id="PTHR43095:SF2">
    <property type="entry name" value="GLUCONOKINASE"/>
    <property type="match status" value="1"/>
</dbReference>
<feature type="domain" description="Carbohydrate kinase FGGY C-terminal" evidence="6">
    <location>
        <begin position="254"/>
        <end position="449"/>
    </location>
</feature>
<evidence type="ECO:0000256" key="4">
    <source>
        <dbReference type="RuleBase" id="RU003733"/>
    </source>
</evidence>
<evidence type="ECO:0000313" key="7">
    <source>
        <dbReference type="EMBL" id="KPH76578.1"/>
    </source>
</evidence>
<comment type="similarity">
    <text evidence="1 4">Belongs to the FGGY kinase family.</text>
</comment>
<evidence type="ECO:0000259" key="6">
    <source>
        <dbReference type="Pfam" id="PF02782"/>
    </source>
</evidence>
<dbReference type="Pfam" id="PF02782">
    <property type="entry name" value="FGGY_C"/>
    <property type="match status" value="1"/>
</dbReference>
<dbReference type="Proteomes" id="UP000037854">
    <property type="component" value="Unassembled WGS sequence"/>
</dbReference>
<evidence type="ECO:0000256" key="2">
    <source>
        <dbReference type="ARBA" id="ARBA00022679"/>
    </source>
</evidence>
<dbReference type="EMBL" id="LGTK01000013">
    <property type="protein sequence ID" value="KPH76578.1"/>
    <property type="molecule type" value="Genomic_DNA"/>
</dbReference>
<dbReference type="InterPro" id="IPR043129">
    <property type="entry name" value="ATPase_NBD"/>
</dbReference>
<sequence>MLGVDIGTTSTKAVLFRETGEVIANENNGYDLYKPDIYTAEQDPEEILQAVLLSIGNVMKKSQINPEDLTFISFSSAMHSVIAMDENDRNITRCITWADNRSSNWAKKINEEFNGHAIYSRTGTPIHPMSPLCKIAWMENEVPEVSSKTKKYIGIKEYIFYKLFNEYAVDYSIASCTGLMNLESLSWDKEALKVAGITEDKLSRIVSTKEVFTGCESSYAEQMGILKETKFVIGASDGVLSNIGVNAIKKGEVAVTIGTSGAIRTVVPKPHTDPKGRIFCYALTEDHWVIGGPVNNGGIVFRWIRDELAASEVETAKRLGIDPYDVLTRIASQVRPGADGLLFHPYLAGERAPLWNADVRGSFIGLTLSHQREHLIRASLEGVIYNLYSVFLALTEVMDEPVTTIKATGGFARSELWRQMLADIFDQEVIVPESYESSCLGACLLGLFALGKIDSFEVVEDLIGETHKHRPNPSHVKEYRKLIPIFISLSRTLETEYEKIAQYQSEVTKA</sequence>
<dbReference type="NCBIfam" id="TIGR01314">
    <property type="entry name" value="gntK_FGGY"/>
    <property type="match status" value="1"/>
</dbReference>
<reference evidence="7 8" key="1">
    <citation type="submission" date="2015-07" db="EMBL/GenBank/DDBJ databases">
        <title>High-quality draft genome sequence of Oceanobacillus caeni HM6, a bacillus isolated from a human feces.</title>
        <authorList>
            <person name="Kumar J."/>
            <person name="Verma M.K."/>
            <person name="Pandey R."/>
            <person name="Bhambi M."/>
            <person name="Chauhan N."/>
        </authorList>
    </citation>
    <scope>NUCLEOTIDE SEQUENCE [LARGE SCALE GENOMIC DNA]</scope>
    <source>
        <strain evidence="7 8">HM6</strain>
    </source>
</reference>
<dbReference type="InterPro" id="IPR000577">
    <property type="entry name" value="Carb_kinase_FGGY"/>
</dbReference>
<proteinExistence type="inferred from homology"/>
<dbReference type="Gene3D" id="3.30.420.40">
    <property type="match status" value="2"/>
</dbReference>